<feature type="transmembrane region" description="Helical" evidence="4">
    <location>
        <begin position="158"/>
        <end position="181"/>
    </location>
</feature>
<dbReference type="Gramene" id="OGLUM07G07130.1">
    <property type="protein sequence ID" value="OGLUM07G07130.1"/>
    <property type="gene ID" value="OGLUM07G07130"/>
</dbReference>
<sequence>MASSCFNRRLLLLLAAAVLLSGLAVGAAAAAGRHWEWSQCQPGEAFPHNPLSGCRGYVISRACPGHGPRRPEMAKARCCRELAAVQPRCRCEALRLFMDGVGELRGCPREAQRAAAAALMAAGECDLRGGSGETERCYWPWLVGDGDVPVSRMASKNLLLSAAVLLSVLAIAAAAAAASAATTSCQPGMAIPHDPLRGCRRYVLRRACGLAAGGRLYDWSLKERCCRELAAVPAYCRCAALAYFMDGASEGRLLEDLPGCPRETQRGLAAMLTTPGECNLETIHGGPYCLELTDREMPKY</sequence>
<proteinExistence type="predicted"/>
<dbReference type="PANTHER" id="PTHR34481">
    <property type="entry name" value="TRYPSIN/FACTOR XIIA INHIBITOR-RELATED"/>
    <property type="match status" value="1"/>
</dbReference>
<dbReference type="CDD" id="cd00261">
    <property type="entry name" value="AAI_SS"/>
    <property type="match status" value="2"/>
</dbReference>
<evidence type="ECO:0000313" key="8">
    <source>
        <dbReference type="Proteomes" id="UP000026961"/>
    </source>
</evidence>
<feature type="domain" description="Bifunctional inhibitor/plant lipid transfer protein/seed storage helical" evidence="6">
    <location>
        <begin position="40"/>
        <end position="137"/>
    </location>
</feature>
<keyword evidence="8" id="KW-1185">Reference proteome</keyword>
<dbReference type="Proteomes" id="UP000026961">
    <property type="component" value="Chromosome 7"/>
</dbReference>
<dbReference type="Gene3D" id="1.10.110.10">
    <property type="entry name" value="Plant lipid-transfer and hydrophobic proteins"/>
    <property type="match status" value="2"/>
</dbReference>
<keyword evidence="4" id="KW-0472">Membrane</keyword>
<dbReference type="InterPro" id="IPR036312">
    <property type="entry name" value="Bifun_inhib/LTP/seed_sf"/>
</dbReference>
<accession>A0A0E0AHC4</accession>
<keyword evidence="5" id="KW-0732">Signal</keyword>
<reference evidence="7" key="1">
    <citation type="submission" date="2015-04" db="UniProtKB">
        <authorList>
            <consortium name="EnsemblPlants"/>
        </authorList>
    </citation>
    <scope>IDENTIFICATION</scope>
</reference>
<dbReference type="InterPro" id="IPR006105">
    <property type="entry name" value="Allergen/tryp_amyl_inhib_CS"/>
</dbReference>
<dbReference type="EnsemblPlants" id="OGLUM07G07130.1">
    <property type="protein sequence ID" value="OGLUM07G07130.1"/>
    <property type="gene ID" value="OGLUM07G07130"/>
</dbReference>
<dbReference type="InterPro" id="IPR016140">
    <property type="entry name" value="Bifunc_inhib/LTP/seed_store"/>
</dbReference>
<dbReference type="InterPro" id="IPR006311">
    <property type="entry name" value="TAT_signal"/>
</dbReference>
<dbReference type="GO" id="GO:0005576">
    <property type="term" value="C:extracellular region"/>
    <property type="evidence" value="ECO:0007669"/>
    <property type="project" value="UniProtKB-SubCell"/>
</dbReference>
<keyword evidence="4" id="KW-0812">Transmembrane</keyword>
<evidence type="ECO:0000313" key="7">
    <source>
        <dbReference type="EnsemblPlants" id="OGLUM07G07130.1"/>
    </source>
</evidence>
<evidence type="ECO:0000256" key="4">
    <source>
        <dbReference type="SAM" id="Phobius"/>
    </source>
</evidence>
<comment type="function">
    <text evidence="1">Seed storage protein.</text>
</comment>
<feature type="signal peptide" evidence="5">
    <location>
        <begin position="1"/>
        <end position="26"/>
    </location>
</feature>
<evidence type="ECO:0000259" key="6">
    <source>
        <dbReference type="SMART" id="SM00499"/>
    </source>
</evidence>
<keyword evidence="4" id="KW-1133">Transmembrane helix</keyword>
<evidence type="ECO:0000256" key="5">
    <source>
        <dbReference type="SAM" id="SignalP"/>
    </source>
</evidence>
<dbReference type="AlphaFoldDB" id="A0A0E0AHC4"/>
<dbReference type="Pfam" id="PF00234">
    <property type="entry name" value="Tryp_alpha_amyl"/>
    <property type="match status" value="2"/>
</dbReference>
<reference evidence="7" key="2">
    <citation type="submission" date="2018-05" db="EMBL/GenBank/DDBJ databases">
        <title>OgluRS3 (Oryza glumaepatula Reference Sequence Version 3).</title>
        <authorList>
            <person name="Zhang J."/>
            <person name="Kudrna D."/>
            <person name="Lee S."/>
            <person name="Talag J."/>
            <person name="Welchert J."/>
            <person name="Wing R.A."/>
        </authorList>
    </citation>
    <scope>NUCLEOTIDE SEQUENCE [LARGE SCALE GENOMIC DNA]</scope>
</reference>
<evidence type="ECO:0000256" key="2">
    <source>
        <dbReference type="ARBA" id="ARBA00004613"/>
    </source>
</evidence>
<dbReference type="InterPro" id="IPR006106">
    <property type="entry name" value="Allergen/soft/tryp_amyl_inhib"/>
</dbReference>
<comment type="subcellular location">
    <subcellularLocation>
        <location evidence="2">Secreted</location>
    </subcellularLocation>
</comment>
<dbReference type="GO" id="GO:0019863">
    <property type="term" value="F:IgE binding"/>
    <property type="evidence" value="ECO:0007669"/>
    <property type="project" value="UniProtKB-ARBA"/>
</dbReference>
<dbReference type="PRINTS" id="PR00808">
    <property type="entry name" value="AMLASEINHBTR"/>
</dbReference>
<evidence type="ECO:0000256" key="3">
    <source>
        <dbReference type="ARBA" id="ARBA00022525"/>
    </source>
</evidence>
<feature type="chain" id="PRO_5002353772" description="Bifunctional inhibitor/plant lipid transfer protein/seed storage helical domain-containing protein" evidence="5">
    <location>
        <begin position="27"/>
        <end position="300"/>
    </location>
</feature>
<dbReference type="SUPFAM" id="SSF47699">
    <property type="entry name" value="Bifunctional inhibitor/lipid-transfer protein/seed storage 2S albumin"/>
    <property type="match status" value="2"/>
</dbReference>
<feature type="domain" description="Bifunctional inhibitor/plant lipid transfer protein/seed storage helical" evidence="6">
    <location>
        <begin position="185"/>
        <end position="289"/>
    </location>
</feature>
<name>A0A0E0AHC4_9ORYZ</name>
<dbReference type="GO" id="GO:0004867">
    <property type="term" value="F:serine-type endopeptidase inhibitor activity"/>
    <property type="evidence" value="ECO:0007669"/>
    <property type="project" value="InterPro"/>
</dbReference>
<dbReference type="HOGENOM" id="CLU_928663_0_0_1"/>
<dbReference type="PROSITE" id="PS00426">
    <property type="entry name" value="CEREAL_TRYP_AMYL_INH"/>
    <property type="match status" value="1"/>
</dbReference>
<dbReference type="SMART" id="SM00499">
    <property type="entry name" value="AAI"/>
    <property type="match status" value="2"/>
</dbReference>
<dbReference type="PROSITE" id="PS51318">
    <property type="entry name" value="TAT"/>
    <property type="match status" value="1"/>
</dbReference>
<evidence type="ECO:0000256" key="1">
    <source>
        <dbReference type="ARBA" id="ARBA00003839"/>
    </source>
</evidence>
<protein>
    <recommendedName>
        <fullName evidence="6">Bifunctional inhibitor/plant lipid transfer protein/seed storage helical domain-containing protein</fullName>
    </recommendedName>
</protein>
<organism evidence="7">
    <name type="scientific">Oryza glumipatula</name>
    <dbReference type="NCBI Taxonomy" id="40148"/>
    <lineage>
        <taxon>Eukaryota</taxon>
        <taxon>Viridiplantae</taxon>
        <taxon>Streptophyta</taxon>
        <taxon>Embryophyta</taxon>
        <taxon>Tracheophyta</taxon>
        <taxon>Spermatophyta</taxon>
        <taxon>Magnoliopsida</taxon>
        <taxon>Liliopsida</taxon>
        <taxon>Poales</taxon>
        <taxon>Poaceae</taxon>
        <taxon>BOP clade</taxon>
        <taxon>Oryzoideae</taxon>
        <taxon>Oryzeae</taxon>
        <taxon>Oryzinae</taxon>
        <taxon>Oryza</taxon>
    </lineage>
</organism>
<dbReference type="eggNOG" id="ENOG502R3FY">
    <property type="taxonomic scope" value="Eukaryota"/>
</dbReference>
<dbReference type="STRING" id="40148.A0A0E0AHC4"/>
<dbReference type="PANTHER" id="PTHR34481:SF2">
    <property type="entry name" value="TRYPSIN_FACTOR XIIA INHIBITOR"/>
    <property type="match status" value="1"/>
</dbReference>
<keyword evidence="3" id="KW-0964">Secreted</keyword>